<keyword evidence="2" id="KW-1185">Reference proteome</keyword>
<proteinExistence type="predicted"/>
<evidence type="ECO:0000313" key="2">
    <source>
        <dbReference type="Proteomes" id="UP001209107"/>
    </source>
</evidence>
<organism evidence="1 2">
    <name type="scientific">Kaistella yananensis</name>
    <dbReference type="NCBI Taxonomy" id="2989820"/>
    <lineage>
        <taxon>Bacteria</taxon>
        <taxon>Pseudomonadati</taxon>
        <taxon>Bacteroidota</taxon>
        <taxon>Flavobacteriia</taxon>
        <taxon>Flavobacteriales</taxon>
        <taxon>Weeksellaceae</taxon>
        <taxon>Chryseobacterium group</taxon>
        <taxon>Kaistella</taxon>
    </lineage>
</organism>
<comment type="caution">
    <text evidence="1">The sequence shown here is derived from an EMBL/GenBank/DDBJ whole genome shotgun (WGS) entry which is preliminary data.</text>
</comment>
<gene>
    <name evidence="1" type="ORF">OK344_06330</name>
</gene>
<sequence>MGQDIFKESFQPKAYIATYQDLGLIKDNYLTVISPRKKVRQNSLRPQKSELPANFKLYYDEVPLKNSVQNLIDDCVSAYQSTSFWLQKNQLNK</sequence>
<dbReference type="RefSeq" id="WP_265143984.1">
    <property type="nucleotide sequence ID" value="NZ_JAPCHZ010000002.1"/>
</dbReference>
<protein>
    <submittedName>
        <fullName evidence="1">Uncharacterized protein</fullName>
    </submittedName>
</protein>
<reference evidence="1 2" key="1">
    <citation type="submission" date="2022-10" db="EMBL/GenBank/DDBJ databases">
        <title>Kaistella sp. BT-6-1-3.</title>
        <authorList>
            <person name="Ai J."/>
            <person name="Deng Z."/>
        </authorList>
    </citation>
    <scope>NUCLEOTIDE SEQUENCE [LARGE SCALE GENOMIC DNA]</scope>
    <source>
        <strain evidence="1 2">BT6-1-3</strain>
    </source>
</reference>
<dbReference type="Proteomes" id="UP001209107">
    <property type="component" value="Unassembled WGS sequence"/>
</dbReference>
<accession>A0ABT3JM08</accession>
<dbReference type="EMBL" id="JAPCHZ010000002">
    <property type="protein sequence ID" value="MCW4451823.1"/>
    <property type="molecule type" value="Genomic_DNA"/>
</dbReference>
<name>A0ABT3JM08_9FLAO</name>
<evidence type="ECO:0000313" key="1">
    <source>
        <dbReference type="EMBL" id="MCW4451823.1"/>
    </source>
</evidence>